<evidence type="ECO:0000256" key="6">
    <source>
        <dbReference type="ARBA" id="ARBA00060850"/>
    </source>
</evidence>
<dbReference type="GO" id="GO:0010150">
    <property type="term" value="P:leaf senescence"/>
    <property type="evidence" value="ECO:0007669"/>
    <property type="project" value="UniProtKB-ARBA"/>
</dbReference>
<dbReference type="GO" id="GO:0042542">
    <property type="term" value="P:response to hydrogen peroxide"/>
    <property type="evidence" value="ECO:0007669"/>
    <property type="project" value="UniProtKB-ARBA"/>
</dbReference>
<dbReference type="GO" id="GO:0003700">
    <property type="term" value="F:DNA-binding transcription factor activity"/>
    <property type="evidence" value="ECO:0007669"/>
    <property type="project" value="InterPro"/>
</dbReference>
<name>A0A1V1H8W3_9ORYZ</name>
<evidence type="ECO:0000259" key="8">
    <source>
        <dbReference type="PROSITE" id="PS50811"/>
    </source>
</evidence>
<comment type="subcellular location">
    <subcellularLocation>
        <location evidence="1">Nucleus</location>
    </subcellularLocation>
</comment>
<keyword evidence="3" id="KW-0238">DNA-binding</keyword>
<dbReference type="AlphaFoldDB" id="A0A1V1H8W3"/>
<protein>
    <submittedName>
        <fullName evidence="9">Putative WRKY35-like protein</fullName>
    </submittedName>
</protein>
<dbReference type="Gene3D" id="2.20.25.80">
    <property type="entry name" value="WRKY domain"/>
    <property type="match status" value="1"/>
</dbReference>
<dbReference type="GO" id="GO:0010193">
    <property type="term" value="P:response to ozone"/>
    <property type="evidence" value="ECO:0007669"/>
    <property type="project" value="UniProtKB-ARBA"/>
</dbReference>
<dbReference type="InterPro" id="IPR003657">
    <property type="entry name" value="WRKY_dom"/>
</dbReference>
<sequence>MDGGDIHLLLSILADGEEQARQLGEPAAAADDEYHSGGRGEEYYRGVARQLRGTLARAMGVARAIEAAAFAGGGGASGSRGTTGDRSDSPRSADESSGRTARDAAVAQQERHHDTIKRRKGLPRWTEKFRVPDASLEATPDDGFSWRKYGQKDILGAKFPRGYYRCTYRNAQGCPATKQVQRSDADLAVFDVTYQGAHTCHQKQRRAAAAGDQPPPPPPQADPSVELLVNFRHGLKVETNGLAPPPPPPPTTTTNFHDDQHFCFPSMPPFHAGVGPPPPPDDALGGGGCNNFSSPPFVSPAGSAAGENYFSMEHSYEPRGGGGHFVMSRGDSSELHEVVSAAASSSAVVDPAAAGGGFDYPLYHGEVDPHLPFPPLFGHASMYGQYRDA</sequence>
<comment type="similarity">
    <text evidence="6">Belongs to the WRKY group III family.</text>
</comment>
<evidence type="ECO:0000256" key="4">
    <source>
        <dbReference type="ARBA" id="ARBA00023163"/>
    </source>
</evidence>
<dbReference type="FunFam" id="2.20.25.80:FF:000009">
    <property type="entry name" value="WRKY transcription factor 53"/>
    <property type="match status" value="1"/>
</dbReference>
<feature type="compositionally biased region" description="Basic and acidic residues" evidence="7">
    <location>
        <begin position="83"/>
        <end position="102"/>
    </location>
</feature>
<feature type="domain" description="WRKY" evidence="8">
    <location>
        <begin position="135"/>
        <end position="198"/>
    </location>
</feature>
<keyword evidence="2" id="KW-0805">Transcription regulation</keyword>
<evidence type="ECO:0000313" key="9">
    <source>
        <dbReference type="EMBL" id="BAX24844.1"/>
    </source>
</evidence>
<evidence type="ECO:0000256" key="7">
    <source>
        <dbReference type="SAM" id="MobiDB-lite"/>
    </source>
</evidence>
<dbReference type="InterPro" id="IPR044810">
    <property type="entry name" value="WRKY_plant"/>
</dbReference>
<evidence type="ECO:0000256" key="3">
    <source>
        <dbReference type="ARBA" id="ARBA00023125"/>
    </source>
</evidence>
<evidence type="ECO:0000256" key="2">
    <source>
        <dbReference type="ARBA" id="ARBA00023015"/>
    </source>
</evidence>
<dbReference type="Pfam" id="PF03106">
    <property type="entry name" value="WRKY"/>
    <property type="match status" value="1"/>
</dbReference>
<reference evidence="9" key="1">
    <citation type="submission" date="2009-05" db="EMBL/GenBank/DDBJ databases">
        <title>Oryza sativa Japonica Group genomic DNA, chromosome 6, BAC clone:KMK0024M20, cultivar:Khau Mac Kho.</title>
        <authorList>
            <person name="Matsumoto T."/>
            <person name="Wu J."/>
            <person name="Kanamori H."/>
        </authorList>
    </citation>
    <scope>NUCLEOTIDE SEQUENCE</scope>
    <source>
        <strain evidence="9">IRGC 105668</strain>
    </source>
</reference>
<dbReference type="GO" id="GO:0005634">
    <property type="term" value="C:nucleus"/>
    <property type="evidence" value="ECO:0007669"/>
    <property type="project" value="UniProtKB-SubCell"/>
</dbReference>
<dbReference type="InterPro" id="IPR036576">
    <property type="entry name" value="WRKY_dom_sf"/>
</dbReference>
<evidence type="ECO:0000256" key="5">
    <source>
        <dbReference type="ARBA" id="ARBA00023242"/>
    </source>
</evidence>
<keyword evidence="5" id="KW-0539">Nucleus</keyword>
<dbReference type="GO" id="GO:0009751">
    <property type="term" value="P:response to salicylic acid"/>
    <property type="evidence" value="ECO:0007669"/>
    <property type="project" value="UniProtKB-ARBA"/>
</dbReference>
<dbReference type="SUPFAM" id="SSF118290">
    <property type="entry name" value="WRKY DNA-binding domain"/>
    <property type="match status" value="1"/>
</dbReference>
<gene>
    <name evidence="9" type="primary">GL0029M03.43</name>
</gene>
<organism evidence="9">
    <name type="scientific">Oryza glumipatula</name>
    <dbReference type="NCBI Taxonomy" id="40148"/>
    <lineage>
        <taxon>Eukaryota</taxon>
        <taxon>Viridiplantae</taxon>
        <taxon>Streptophyta</taxon>
        <taxon>Embryophyta</taxon>
        <taxon>Tracheophyta</taxon>
        <taxon>Spermatophyta</taxon>
        <taxon>Magnoliopsida</taxon>
        <taxon>Liliopsida</taxon>
        <taxon>Poales</taxon>
        <taxon>Poaceae</taxon>
        <taxon>BOP clade</taxon>
        <taxon>Oryzoideae</taxon>
        <taxon>Oryzeae</taxon>
        <taxon>Oryzinae</taxon>
        <taxon>Oryza</taxon>
    </lineage>
</organism>
<feature type="region of interest" description="Disordered" evidence="7">
    <location>
        <begin position="72"/>
        <end position="117"/>
    </location>
</feature>
<dbReference type="EMBL" id="AP011461">
    <property type="protein sequence ID" value="BAX24844.1"/>
    <property type="molecule type" value="Genomic_DNA"/>
</dbReference>
<keyword evidence="4" id="KW-0804">Transcription</keyword>
<feature type="region of interest" description="Disordered" evidence="7">
    <location>
        <begin position="201"/>
        <end position="224"/>
    </location>
</feature>
<dbReference type="SMART" id="SM00774">
    <property type="entry name" value="WRKY"/>
    <property type="match status" value="1"/>
</dbReference>
<dbReference type="PROSITE" id="PS50811">
    <property type="entry name" value="WRKY"/>
    <property type="match status" value="1"/>
</dbReference>
<dbReference type="PANTHER" id="PTHR32096">
    <property type="entry name" value="WRKY TRANSCRIPTION FACTOR 30-RELATED-RELATED"/>
    <property type="match status" value="1"/>
</dbReference>
<accession>A0A1V1H8W3</accession>
<dbReference type="GO" id="GO:0000976">
    <property type="term" value="F:transcription cis-regulatory region binding"/>
    <property type="evidence" value="ECO:0007669"/>
    <property type="project" value="TreeGrafter"/>
</dbReference>
<proteinExistence type="inferred from homology"/>
<dbReference type="PANTHER" id="PTHR32096:SF146">
    <property type="entry name" value="WRKY TRANSCRIPTION FACTOR 19-RELATED"/>
    <property type="match status" value="1"/>
</dbReference>
<evidence type="ECO:0000256" key="1">
    <source>
        <dbReference type="ARBA" id="ARBA00004123"/>
    </source>
</evidence>